<dbReference type="GO" id="GO:0046983">
    <property type="term" value="F:protein dimerization activity"/>
    <property type="evidence" value="ECO:0007669"/>
    <property type="project" value="InterPro"/>
</dbReference>
<proteinExistence type="inferred from homology"/>
<keyword evidence="6" id="KW-0238">DNA-binding</keyword>
<comment type="subunit">
    <text evidence="3">Homodimer.</text>
</comment>
<dbReference type="PROSITE" id="PS50944">
    <property type="entry name" value="HTH_DTXR"/>
    <property type="match status" value="1"/>
</dbReference>
<evidence type="ECO:0000313" key="10">
    <source>
        <dbReference type="EMBL" id="TMJ13819.1"/>
    </source>
</evidence>
<dbReference type="Pfam" id="PF04023">
    <property type="entry name" value="FeoA"/>
    <property type="match status" value="1"/>
</dbReference>
<evidence type="ECO:0000259" key="9">
    <source>
        <dbReference type="PROSITE" id="PS50944"/>
    </source>
</evidence>
<evidence type="ECO:0000256" key="1">
    <source>
        <dbReference type="ARBA" id="ARBA00004496"/>
    </source>
</evidence>
<dbReference type="SMART" id="SM00529">
    <property type="entry name" value="HTH_DTXR"/>
    <property type="match status" value="1"/>
</dbReference>
<dbReference type="SUPFAM" id="SSF47979">
    <property type="entry name" value="Iron-dependent repressor protein, dimerization domain"/>
    <property type="match status" value="1"/>
</dbReference>
<sequence length="265" mass="28848">MRDLAAFSSDTAPSLVPFQRAPSRPKQGPTHFPVKSSAEPAVTTHDIAKVERTEMYLKSVLVIALGGHRVTTSRVAEAMGVSAPSASEMLKRLEHLGYVEPSPDGVQLTGTGVQIATQVVRRLRLAERLLTDILKMDLDRVYDEACKMEHVISPEVESRLDDVLKHPETCPHGHPIPGPDGAFLPEDGQTLATLTARTPARVTALPEERTDLLKAALATGLHVGMELSVEATATPRGPIIVRLGDRHRTIPREAAEQIRVRPLSR</sequence>
<dbReference type="InterPro" id="IPR022689">
    <property type="entry name" value="Iron_dep_repressor"/>
</dbReference>
<keyword evidence="4" id="KW-0408">Iron</keyword>
<dbReference type="PANTHER" id="PTHR33238">
    <property type="entry name" value="IRON (METAL) DEPENDENT REPRESSOR, DTXR FAMILY"/>
    <property type="match status" value="1"/>
</dbReference>
<dbReference type="SUPFAM" id="SSF46785">
    <property type="entry name" value="Winged helix' DNA-binding domain"/>
    <property type="match status" value="1"/>
</dbReference>
<dbReference type="GO" id="GO:0005737">
    <property type="term" value="C:cytoplasm"/>
    <property type="evidence" value="ECO:0007669"/>
    <property type="project" value="UniProtKB-SubCell"/>
</dbReference>
<evidence type="ECO:0000256" key="4">
    <source>
        <dbReference type="ARBA" id="ARBA00023004"/>
    </source>
</evidence>
<dbReference type="InterPro" id="IPR022687">
    <property type="entry name" value="HTH_DTXR"/>
</dbReference>
<feature type="region of interest" description="Disordered" evidence="8">
    <location>
        <begin position="15"/>
        <end position="41"/>
    </location>
</feature>
<dbReference type="Proteomes" id="UP000320393">
    <property type="component" value="Unassembled WGS sequence"/>
</dbReference>
<evidence type="ECO:0000256" key="5">
    <source>
        <dbReference type="ARBA" id="ARBA00023015"/>
    </source>
</evidence>
<dbReference type="Gene3D" id="1.10.10.10">
    <property type="entry name" value="Winged helix-like DNA-binding domain superfamily/Winged helix DNA-binding domain"/>
    <property type="match status" value="1"/>
</dbReference>
<dbReference type="GO" id="GO:0003700">
    <property type="term" value="F:DNA-binding transcription factor activity"/>
    <property type="evidence" value="ECO:0007669"/>
    <property type="project" value="InterPro"/>
</dbReference>
<comment type="similarity">
    <text evidence="2">Belongs to the DtxR/MntR family.</text>
</comment>
<evidence type="ECO:0000256" key="7">
    <source>
        <dbReference type="ARBA" id="ARBA00023163"/>
    </source>
</evidence>
<protein>
    <submittedName>
        <fullName evidence="10">Metal-dependent transcriptional regulator</fullName>
    </submittedName>
</protein>
<dbReference type="InterPro" id="IPR007167">
    <property type="entry name" value="Fe-transptr_FeoA-like"/>
</dbReference>
<keyword evidence="7" id="KW-0804">Transcription</keyword>
<gene>
    <name evidence="10" type="ORF">E6H02_04500</name>
</gene>
<dbReference type="EMBL" id="VBAM01000143">
    <property type="protein sequence ID" value="TMJ13819.1"/>
    <property type="molecule type" value="Genomic_DNA"/>
</dbReference>
<dbReference type="InterPro" id="IPR036421">
    <property type="entry name" value="Fe_dep_repressor_sf"/>
</dbReference>
<accession>A0A537M0Q6</accession>
<dbReference type="SMART" id="SM00899">
    <property type="entry name" value="FeoA"/>
    <property type="match status" value="1"/>
</dbReference>
<dbReference type="GO" id="GO:0045892">
    <property type="term" value="P:negative regulation of DNA-templated transcription"/>
    <property type="evidence" value="ECO:0007669"/>
    <property type="project" value="TreeGrafter"/>
</dbReference>
<dbReference type="InterPro" id="IPR038157">
    <property type="entry name" value="FeoA_core_dom"/>
</dbReference>
<dbReference type="InterPro" id="IPR008988">
    <property type="entry name" value="Transcriptional_repressor_C"/>
</dbReference>
<dbReference type="AlphaFoldDB" id="A0A537M0Q6"/>
<comment type="subcellular location">
    <subcellularLocation>
        <location evidence="1">Cytoplasm</location>
    </subcellularLocation>
</comment>
<evidence type="ECO:0000256" key="8">
    <source>
        <dbReference type="SAM" id="MobiDB-lite"/>
    </source>
</evidence>
<dbReference type="Pfam" id="PF01325">
    <property type="entry name" value="Fe_dep_repress"/>
    <property type="match status" value="1"/>
</dbReference>
<feature type="domain" description="HTH dtxR-type" evidence="9">
    <location>
        <begin position="50"/>
        <end position="109"/>
    </location>
</feature>
<evidence type="ECO:0000256" key="3">
    <source>
        <dbReference type="ARBA" id="ARBA00011738"/>
    </source>
</evidence>
<evidence type="ECO:0000313" key="11">
    <source>
        <dbReference type="Proteomes" id="UP000320393"/>
    </source>
</evidence>
<reference evidence="10 11" key="1">
    <citation type="journal article" date="2019" name="Nat. Microbiol.">
        <title>Mediterranean grassland soil C-N compound turnover is dependent on rainfall and depth, and is mediated by genomically divergent microorganisms.</title>
        <authorList>
            <person name="Diamond S."/>
            <person name="Andeer P.F."/>
            <person name="Li Z."/>
            <person name="Crits-Christoph A."/>
            <person name="Burstein D."/>
            <person name="Anantharaman K."/>
            <person name="Lane K.R."/>
            <person name="Thomas B.C."/>
            <person name="Pan C."/>
            <person name="Northen T.R."/>
            <person name="Banfield J.F."/>
        </authorList>
    </citation>
    <scope>NUCLEOTIDE SEQUENCE [LARGE SCALE GENOMIC DNA]</scope>
    <source>
        <strain evidence="10">NP_5</strain>
    </source>
</reference>
<dbReference type="InterPro" id="IPR001367">
    <property type="entry name" value="Fe_dep_repressor"/>
</dbReference>
<keyword evidence="5" id="KW-0805">Transcription regulation</keyword>
<evidence type="ECO:0000256" key="6">
    <source>
        <dbReference type="ARBA" id="ARBA00023125"/>
    </source>
</evidence>
<dbReference type="InterPro" id="IPR050536">
    <property type="entry name" value="DtxR_MntR_Metal-Reg"/>
</dbReference>
<name>A0A537M0Q6_9BACT</name>
<dbReference type="Gene3D" id="2.30.30.90">
    <property type="match status" value="1"/>
</dbReference>
<dbReference type="SUPFAM" id="SSF50037">
    <property type="entry name" value="C-terminal domain of transcriptional repressors"/>
    <property type="match status" value="1"/>
</dbReference>
<dbReference type="InterPro" id="IPR036390">
    <property type="entry name" value="WH_DNA-bd_sf"/>
</dbReference>
<organism evidence="10 11">
    <name type="scientific">Candidatus Segetimicrobium genomatis</name>
    <dbReference type="NCBI Taxonomy" id="2569760"/>
    <lineage>
        <taxon>Bacteria</taxon>
        <taxon>Bacillati</taxon>
        <taxon>Candidatus Sysuimicrobiota</taxon>
        <taxon>Candidatus Sysuimicrobiia</taxon>
        <taxon>Candidatus Sysuimicrobiales</taxon>
        <taxon>Candidatus Segetimicrobiaceae</taxon>
        <taxon>Candidatus Segetimicrobium</taxon>
    </lineage>
</organism>
<dbReference type="InterPro" id="IPR036388">
    <property type="entry name" value="WH-like_DNA-bd_sf"/>
</dbReference>
<dbReference type="GO" id="GO:0046914">
    <property type="term" value="F:transition metal ion binding"/>
    <property type="evidence" value="ECO:0007669"/>
    <property type="project" value="InterPro"/>
</dbReference>
<comment type="caution">
    <text evidence="10">The sequence shown here is derived from an EMBL/GenBank/DDBJ whole genome shotgun (WGS) entry which is preliminary data.</text>
</comment>
<dbReference type="GO" id="GO:0003677">
    <property type="term" value="F:DNA binding"/>
    <property type="evidence" value="ECO:0007669"/>
    <property type="project" value="UniProtKB-KW"/>
</dbReference>
<evidence type="ECO:0000256" key="2">
    <source>
        <dbReference type="ARBA" id="ARBA00007871"/>
    </source>
</evidence>
<dbReference type="PANTHER" id="PTHR33238:SF10">
    <property type="entry name" value="IRON-DEPENDENT REPRESSOR IDER"/>
    <property type="match status" value="1"/>
</dbReference>
<dbReference type="Pfam" id="PF02742">
    <property type="entry name" value="Fe_dep_repr_C"/>
    <property type="match status" value="1"/>
</dbReference>